<protein>
    <submittedName>
        <fullName evidence="4">Phosphonate C-P lyase system protein PhnL</fullName>
    </submittedName>
</protein>
<name>A0AAE2YS01_9PROT</name>
<proteinExistence type="predicted"/>
<dbReference type="PROSITE" id="PS00211">
    <property type="entry name" value="ABC_TRANSPORTER_1"/>
    <property type="match status" value="1"/>
</dbReference>
<dbReference type="GO" id="GO:0022857">
    <property type="term" value="F:transmembrane transporter activity"/>
    <property type="evidence" value="ECO:0007669"/>
    <property type="project" value="TreeGrafter"/>
</dbReference>
<evidence type="ECO:0000313" key="5">
    <source>
        <dbReference type="Proteomes" id="UP001197378"/>
    </source>
</evidence>
<dbReference type="RefSeq" id="WP_215873330.1">
    <property type="nucleotide sequence ID" value="NZ_JAAXYO010000182.1"/>
</dbReference>
<dbReference type="GO" id="GO:0005524">
    <property type="term" value="F:ATP binding"/>
    <property type="evidence" value="ECO:0007669"/>
    <property type="project" value="UniProtKB-KW"/>
</dbReference>
<organism evidence="4 5">
    <name type="scientific">Igneacidithiobacillus copahuensis</name>
    <dbReference type="NCBI Taxonomy" id="2724909"/>
    <lineage>
        <taxon>Bacteria</taxon>
        <taxon>Pseudomonadati</taxon>
        <taxon>Pseudomonadota</taxon>
        <taxon>Acidithiobacillia</taxon>
        <taxon>Acidithiobacillales</taxon>
        <taxon>Acidithiobacillaceae</taxon>
        <taxon>Igneacidithiobacillus</taxon>
    </lineage>
</organism>
<dbReference type="PANTHER" id="PTHR24220">
    <property type="entry name" value="IMPORT ATP-BINDING PROTEIN"/>
    <property type="match status" value="1"/>
</dbReference>
<dbReference type="Gene3D" id="3.40.50.300">
    <property type="entry name" value="P-loop containing nucleotide triphosphate hydrolases"/>
    <property type="match status" value="1"/>
</dbReference>
<sequence length="231" mass="25287">MNLLEVESLEKTFTLHLRGGQRLPTLRAPDFQLQAGECVALRGPSGAGKSTLLRCVFGSYRVDSGSIYLHHQQQCLELSRADSRSILDARRWSMAYASQFLRVIPRVSTLAIVAEPALLQGKSDTEAAARARELLLRLNIPLALHHLPPASFSGGEQQRVNVARTLIGTHPLLLLDEPTASLDPANAALILAEIRRAKENGRSILLILHDPQQIRKLADRELILAAGDACS</sequence>
<keyword evidence="2" id="KW-0067">ATP-binding</keyword>
<dbReference type="AlphaFoldDB" id="A0AAE2YS01"/>
<evidence type="ECO:0000256" key="1">
    <source>
        <dbReference type="ARBA" id="ARBA00022741"/>
    </source>
</evidence>
<dbReference type="InterPro" id="IPR003439">
    <property type="entry name" value="ABC_transporter-like_ATP-bd"/>
</dbReference>
<dbReference type="GO" id="GO:0016829">
    <property type="term" value="F:lyase activity"/>
    <property type="evidence" value="ECO:0007669"/>
    <property type="project" value="UniProtKB-KW"/>
</dbReference>
<dbReference type="Proteomes" id="UP001197378">
    <property type="component" value="Unassembled WGS sequence"/>
</dbReference>
<dbReference type="PANTHER" id="PTHR24220:SF659">
    <property type="entry name" value="TRANSPORTER, PUTATIVE-RELATED"/>
    <property type="match status" value="1"/>
</dbReference>
<keyword evidence="4" id="KW-0456">Lyase</keyword>
<gene>
    <name evidence="4" type="primary">phnL</name>
    <name evidence="4" type="ORF">HFQ13_12880</name>
</gene>
<keyword evidence="5" id="KW-1185">Reference proteome</keyword>
<dbReference type="EMBL" id="JAAXYO010000182">
    <property type="protein sequence ID" value="MBU2789087.1"/>
    <property type="molecule type" value="Genomic_DNA"/>
</dbReference>
<accession>A0AAE2YS01</accession>
<comment type="caution">
    <text evidence="4">The sequence shown here is derived from an EMBL/GenBank/DDBJ whole genome shotgun (WGS) entry which is preliminary data.</text>
</comment>
<dbReference type="GO" id="GO:0016887">
    <property type="term" value="F:ATP hydrolysis activity"/>
    <property type="evidence" value="ECO:0007669"/>
    <property type="project" value="InterPro"/>
</dbReference>
<evidence type="ECO:0000259" key="3">
    <source>
        <dbReference type="PROSITE" id="PS50893"/>
    </source>
</evidence>
<dbReference type="PROSITE" id="PS50893">
    <property type="entry name" value="ABC_TRANSPORTER_2"/>
    <property type="match status" value="1"/>
</dbReference>
<feature type="domain" description="ABC transporter" evidence="3">
    <location>
        <begin position="4"/>
        <end position="229"/>
    </location>
</feature>
<dbReference type="InterPro" id="IPR012701">
    <property type="entry name" value="CP_lyase_PhnL"/>
</dbReference>
<dbReference type="GO" id="GO:0005886">
    <property type="term" value="C:plasma membrane"/>
    <property type="evidence" value="ECO:0007669"/>
    <property type="project" value="TreeGrafter"/>
</dbReference>
<dbReference type="InterPro" id="IPR027417">
    <property type="entry name" value="P-loop_NTPase"/>
</dbReference>
<dbReference type="InterPro" id="IPR003593">
    <property type="entry name" value="AAA+_ATPase"/>
</dbReference>
<dbReference type="InterPro" id="IPR015854">
    <property type="entry name" value="ABC_transpr_LolD-like"/>
</dbReference>
<dbReference type="SMART" id="SM00382">
    <property type="entry name" value="AAA"/>
    <property type="match status" value="1"/>
</dbReference>
<dbReference type="InterPro" id="IPR017871">
    <property type="entry name" value="ABC_transporter-like_CS"/>
</dbReference>
<dbReference type="SUPFAM" id="SSF52540">
    <property type="entry name" value="P-loop containing nucleoside triphosphate hydrolases"/>
    <property type="match status" value="1"/>
</dbReference>
<evidence type="ECO:0000313" key="4">
    <source>
        <dbReference type="EMBL" id="MBU2789087.1"/>
    </source>
</evidence>
<dbReference type="Pfam" id="PF00005">
    <property type="entry name" value="ABC_tran"/>
    <property type="match status" value="1"/>
</dbReference>
<reference evidence="4" key="1">
    <citation type="journal article" date="2021" name="ISME J.">
        <title>Genomic evolution of the class Acidithiobacillia: deep-branching Proteobacteria living in extreme acidic conditions.</title>
        <authorList>
            <person name="Moya-Beltran A."/>
            <person name="Beard S."/>
            <person name="Rojas-Villalobos C."/>
            <person name="Issotta F."/>
            <person name="Gallardo Y."/>
            <person name="Ulloa R."/>
            <person name="Giaveno A."/>
            <person name="Degli Esposti M."/>
            <person name="Johnson D.B."/>
            <person name="Quatrini R."/>
        </authorList>
    </citation>
    <scope>NUCLEOTIDE SEQUENCE</scope>
    <source>
        <strain evidence="4">VAN18-1</strain>
    </source>
</reference>
<dbReference type="NCBIfam" id="TIGR02324">
    <property type="entry name" value="CP_lyasePhnL"/>
    <property type="match status" value="1"/>
</dbReference>
<evidence type="ECO:0000256" key="2">
    <source>
        <dbReference type="ARBA" id="ARBA00022840"/>
    </source>
</evidence>
<keyword evidence="1" id="KW-0547">Nucleotide-binding</keyword>